<name>A0A132MHR7_9ACTN</name>
<keyword evidence="1" id="KW-0614">Plasmid</keyword>
<evidence type="ECO:0000313" key="2">
    <source>
        <dbReference type="Proteomes" id="UP000070188"/>
    </source>
</evidence>
<dbReference type="RefSeq" id="WP_066892394.1">
    <property type="nucleotide sequence ID" value="NZ_LAXD01000002.1"/>
</dbReference>
<protein>
    <submittedName>
        <fullName evidence="1">Uncharacterized protein</fullName>
    </submittedName>
</protein>
<gene>
    <name evidence="1" type="ORF">LI90_4349</name>
</gene>
<organism evidence="1 2">
    <name type="scientific">Carbonactinospora thermoautotrophica</name>
    <dbReference type="NCBI Taxonomy" id="1469144"/>
    <lineage>
        <taxon>Bacteria</taxon>
        <taxon>Bacillati</taxon>
        <taxon>Actinomycetota</taxon>
        <taxon>Actinomycetes</taxon>
        <taxon>Kitasatosporales</taxon>
        <taxon>Carbonactinosporaceae</taxon>
        <taxon>Carbonactinospora</taxon>
    </lineage>
</organism>
<dbReference type="AlphaFoldDB" id="A0A132MHR7"/>
<accession>A0A132MHR7</accession>
<sequence>MTRPVAPAWAAYHSGYHAGTGRRAGQVRRVHIAAPPDATRRRSTGPSAFCGVAAWPVTNSTPVLVSPRGPLPPGLTWCPKCLGIAAERLGVLDELARIVTAHLPDKTAHTEGRTP</sequence>
<dbReference type="OrthoDB" id="4302557at2"/>
<proteinExistence type="predicted"/>
<comment type="caution">
    <text evidence="1">The sequence shown here is derived from an EMBL/GenBank/DDBJ whole genome shotgun (WGS) entry which is preliminary data.</text>
</comment>
<geneLocation type="plasmid" evidence="1">
    <name>unnamed</name>
</geneLocation>
<evidence type="ECO:0000313" key="1">
    <source>
        <dbReference type="EMBL" id="KWW97377.1"/>
    </source>
</evidence>
<reference evidence="2" key="1">
    <citation type="submission" date="2015-04" db="EMBL/GenBank/DDBJ databases">
        <title>Physiological reanalysis, assessment of diazotrophy, and genome sequences of multiple isolates of Streptomyces thermoautotrophicus.</title>
        <authorList>
            <person name="MacKellar D.C."/>
            <person name="Lieber L."/>
            <person name="Norman J."/>
            <person name="Bolger A."/>
            <person name="Tobin C."/>
            <person name="Murray J.W."/>
            <person name="Chang R."/>
            <person name="Ford T."/>
            <person name="Nguyen P.Q."/>
            <person name="Woodward J."/>
            <person name="Permingeat H."/>
            <person name="Joshi N.S."/>
            <person name="Silver P.A."/>
            <person name="Usadel B."/>
            <person name="Rutherford A.W."/>
            <person name="Friesen M."/>
            <person name="Prell J."/>
        </authorList>
    </citation>
    <scope>NUCLEOTIDE SEQUENCE [LARGE SCALE GENOMIC DNA]</scope>
    <source>
        <strain evidence="2">H1</strain>
    </source>
</reference>
<dbReference type="Proteomes" id="UP000070188">
    <property type="component" value="Unassembled WGS sequence"/>
</dbReference>
<dbReference type="EMBL" id="LAXD01000002">
    <property type="protein sequence ID" value="KWW97377.1"/>
    <property type="molecule type" value="Genomic_DNA"/>
</dbReference>
<keyword evidence="2" id="KW-1185">Reference proteome</keyword>
<dbReference type="PATRIC" id="fig|1469144.10.peg.24"/>